<gene>
    <name evidence="1" type="ORF">AGERDE_LOCUS7276</name>
</gene>
<organism evidence="1 2">
    <name type="scientific">Ambispora gerdemannii</name>
    <dbReference type="NCBI Taxonomy" id="144530"/>
    <lineage>
        <taxon>Eukaryota</taxon>
        <taxon>Fungi</taxon>
        <taxon>Fungi incertae sedis</taxon>
        <taxon>Mucoromycota</taxon>
        <taxon>Glomeromycotina</taxon>
        <taxon>Glomeromycetes</taxon>
        <taxon>Archaeosporales</taxon>
        <taxon>Ambisporaceae</taxon>
        <taxon>Ambispora</taxon>
    </lineage>
</organism>
<protein>
    <submittedName>
        <fullName evidence="1">1927_t:CDS:1</fullName>
    </submittedName>
</protein>
<dbReference type="AlphaFoldDB" id="A0A9N9FVT4"/>
<dbReference type="EMBL" id="CAJVPL010001296">
    <property type="protein sequence ID" value="CAG8563629.1"/>
    <property type="molecule type" value="Genomic_DNA"/>
</dbReference>
<comment type="caution">
    <text evidence="1">The sequence shown here is derived from an EMBL/GenBank/DDBJ whole genome shotgun (WGS) entry which is preliminary data.</text>
</comment>
<keyword evidence="2" id="KW-1185">Reference proteome</keyword>
<accession>A0A9N9FVT4</accession>
<reference evidence="1" key="1">
    <citation type="submission" date="2021-06" db="EMBL/GenBank/DDBJ databases">
        <authorList>
            <person name="Kallberg Y."/>
            <person name="Tangrot J."/>
            <person name="Rosling A."/>
        </authorList>
    </citation>
    <scope>NUCLEOTIDE SEQUENCE</scope>
    <source>
        <strain evidence="1">MT106</strain>
    </source>
</reference>
<proteinExistence type="predicted"/>
<feature type="non-terminal residue" evidence="1">
    <location>
        <position position="55"/>
    </location>
</feature>
<dbReference type="Proteomes" id="UP000789831">
    <property type="component" value="Unassembled WGS sequence"/>
</dbReference>
<sequence length="55" mass="6894">MIKIEDVHEKYNTWYWEDTFRTVVCFYITRRYPQSNIICEQLIKDPDASYSIRWK</sequence>
<name>A0A9N9FVT4_9GLOM</name>
<evidence type="ECO:0000313" key="1">
    <source>
        <dbReference type="EMBL" id="CAG8563629.1"/>
    </source>
</evidence>
<evidence type="ECO:0000313" key="2">
    <source>
        <dbReference type="Proteomes" id="UP000789831"/>
    </source>
</evidence>